<dbReference type="HOGENOM" id="CLU_3299309_0_0_1"/>
<evidence type="ECO:0000313" key="3">
    <source>
        <dbReference type="Proteomes" id="UP000001056"/>
    </source>
</evidence>
<dbReference type="VEuPathDB" id="FungiDB:CHGG_01906"/>
<dbReference type="AlphaFoldDB" id="Q2HCZ8"/>
<proteinExistence type="predicted"/>
<evidence type="ECO:0000256" key="1">
    <source>
        <dbReference type="SAM" id="MobiDB-lite"/>
    </source>
</evidence>
<accession>Q2HCZ8</accession>
<keyword evidence="3" id="KW-1185">Reference proteome</keyword>
<dbReference type="InParanoid" id="Q2HCZ8"/>
<dbReference type="GeneID" id="4386244"/>
<gene>
    <name evidence="2" type="ORF">CHGG_01906</name>
</gene>
<dbReference type="EMBL" id="CH408029">
    <property type="protein sequence ID" value="EAQ93671.1"/>
    <property type="molecule type" value="Genomic_DNA"/>
</dbReference>
<feature type="region of interest" description="Disordered" evidence="1">
    <location>
        <begin position="1"/>
        <end position="25"/>
    </location>
</feature>
<feature type="compositionally biased region" description="Polar residues" evidence="1">
    <location>
        <begin position="16"/>
        <end position="25"/>
    </location>
</feature>
<name>Q2HCZ8_CHAGB</name>
<sequence length="40" mass="4435">MRSGRQRLARPLSPPSERTTNSSSASCSYFWVLGSVVHLL</sequence>
<dbReference type="RefSeq" id="XP_001221127.1">
    <property type="nucleotide sequence ID" value="XM_001221126.1"/>
</dbReference>
<evidence type="ECO:0000313" key="2">
    <source>
        <dbReference type="EMBL" id="EAQ93671.1"/>
    </source>
</evidence>
<organism evidence="2 3">
    <name type="scientific">Chaetomium globosum (strain ATCC 6205 / CBS 148.51 / DSM 1962 / NBRC 6347 / NRRL 1970)</name>
    <name type="common">Soil fungus</name>
    <dbReference type="NCBI Taxonomy" id="306901"/>
    <lineage>
        <taxon>Eukaryota</taxon>
        <taxon>Fungi</taxon>
        <taxon>Dikarya</taxon>
        <taxon>Ascomycota</taxon>
        <taxon>Pezizomycotina</taxon>
        <taxon>Sordariomycetes</taxon>
        <taxon>Sordariomycetidae</taxon>
        <taxon>Sordariales</taxon>
        <taxon>Chaetomiaceae</taxon>
        <taxon>Chaetomium</taxon>
    </lineage>
</organism>
<protein>
    <submittedName>
        <fullName evidence="2">Uncharacterized protein</fullName>
    </submittedName>
</protein>
<dbReference type="Proteomes" id="UP000001056">
    <property type="component" value="Unassembled WGS sequence"/>
</dbReference>
<reference evidence="3" key="1">
    <citation type="journal article" date="2015" name="Genome Announc.">
        <title>Draft genome sequence of the cellulolytic fungus Chaetomium globosum.</title>
        <authorList>
            <person name="Cuomo C.A."/>
            <person name="Untereiner W.A."/>
            <person name="Ma L.-J."/>
            <person name="Grabherr M."/>
            <person name="Birren B.W."/>
        </authorList>
    </citation>
    <scope>NUCLEOTIDE SEQUENCE [LARGE SCALE GENOMIC DNA]</scope>
    <source>
        <strain evidence="3">ATCC 6205 / CBS 148.51 / DSM 1962 / NBRC 6347 / NRRL 1970</strain>
    </source>
</reference>